<evidence type="ECO:0000313" key="2">
    <source>
        <dbReference type="Proteomes" id="UP000467322"/>
    </source>
</evidence>
<gene>
    <name evidence="1" type="ORF">GQE99_14445</name>
</gene>
<keyword evidence="2" id="KW-1185">Reference proteome</keyword>
<name>A0A845M5C5_9RHOB</name>
<dbReference type="EMBL" id="WTUX01000017">
    <property type="protein sequence ID" value="MZR14219.1"/>
    <property type="molecule type" value="Genomic_DNA"/>
</dbReference>
<proteinExistence type="predicted"/>
<dbReference type="AlphaFoldDB" id="A0A845M5C5"/>
<dbReference type="RefSeq" id="WP_161352332.1">
    <property type="nucleotide sequence ID" value="NZ_WTUX01000017.1"/>
</dbReference>
<protein>
    <submittedName>
        <fullName evidence="1">Uncharacterized protein</fullName>
    </submittedName>
</protein>
<reference evidence="1 2" key="1">
    <citation type="submission" date="2019-12" db="EMBL/GenBank/DDBJ databases">
        <title>Maritimibacter sp. nov. sp. isolated from sea sand.</title>
        <authorList>
            <person name="Kim J."/>
            <person name="Jeong S.E."/>
            <person name="Jung H.S."/>
            <person name="Jeon C.O."/>
        </authorList>
    </citation>
    <scope>NUCLEOTIDE SEQUENCE [LARGE SCALE GENOMIC DNA]</scope>
    <source>
        <strain evidence="1 2">DP07</strain>
    </source>
</reference>
<comment type="caution">
    <text evidence="1">The sequence shown here is derived from an EMBL/GenBank/DDBJ whole genome shotgun (WGS) entry which is preliminary data.</text>
</comment>
<organism evidence="1 2">
    <name type="scientific">Maritimibacter harenae</name>
    <dbReference type="NCBI Taxonomy" id="2606218"/>
    <lineage>
        <taxon>Bacteria</taxon>
        <taxon>Pseudomonadati</taxon>
        <taxon>Pseudomonadota</taxon>
        <taxon>Alphaproteobacteria</taxon>
        <taxon>Rhodobacterales</taxon>
        <taxon>Roseobacteraceae</taxon>
        <taxon>Maritimibacter</taxon>
    </lineage>
</organism>
<dbReference type="Proteomes" id="UP000467322">
    <property type="component" value="Unassembled WGS sequence"/>
</dbReference>
<accession>A0A845M5C5</accession>
<sequence length="80" mass="8815">MPTWLIQLAVGVALTALSVLLKPKPEPPKAATFDDLDIPRVDEGTEIGIVFGTMWIESPSVAWYGDFDARPVYPDSNKKK</sequence>
<evidence type="ECO:0000313" key="1">
    <source>
        <dbReference type="EMBL" id="MZR14219.1"/>
    </source>
</evidence>